<name>A0A1G9CZL7_9FLAO</name>
<dbReference type="Proteomes" id="UP000199580">
    <property type="component" value="Unassembled WGS sequence"/>
</dbReference>
<dbReference type="InterPro" id="IPR014755">
    <property type="entry name" value="Cu-Rt/internalin_Ig-like"/>
</dbReference>
<sequence>PNFTTPISICTGAIAPVLNTTSPNGISGTWTPSAINNTASGDYRFVPNAGQCASDFVLHVNVGNSMIPDFPSVLSICNASNLPVLNPVSPNGIAGSWNPAVINPNIDSYIFTPNPGQCAQIHTLNINWETLLVTIKKGCVGQNYMLEAMGSSSHHYEWKDEQGRIVSTSAILNVTDLLSDVTQTIFPITYELTATQNGCSVSQHETVDEIFCSIPRGISPNNDNKNDTFDLTGLGVKELTVFNRYGTKVYHAINYKNEWNGSSKNGDLLPDGVYYYVIDTVSSEHLTGWVYINK</sequence>
<keyword evidence="3" id="KW-1185">Reference proteome</keyword>
<dbReference type="InterPro" id="IPR026341">
    <property type="entry name" value="T9SS_type_B"/>
</dbReference>
<dbReference type="Pfam" id="PF13585">
    <property type="entry name" value="CHU_C"/>
    <property type="match status" value="1"/>
</dbReference>
<evidence type="ECO:0000313" key="3">
    <source>
        <dbReference type="Proteomes" id="UP000199580"/>
    </source>
</evidence>
<feature type="non-terminal residue" evidence="2">
    <location>
        <position position="1"/>
    </location>
</feature>
<dbReference type="AlphaFoldDB" id="A0A1G9CZL7"/>
<evidence type="ECO:0000256" key="1">
    <source>
        <dbReference type="ARBA" id="ARBA00022729"/>
    </source>
</evidence>
<keyword evidence="1" id="KW-0732">Signal</keyword>
<dbReference type="NCBIfam" id="TIGR04131">
    <property type="entry name" value="Bac_Flav_CTERM"/>
    <property type="match status" value="1"/>
</dbReference>
<dbReference type="STRING" id="1128970.SAMN04487935_3663"/>
<accession>A0A1G9CZL7</accession>
<organism evidence="2 3">
    <name type="scientific">Flavobacterium noncentrifugens</name>
    <dbReference type="NCBI Taxonomy" id="1128970"/>
    <lineage>
        <taxon>Bacteria</taxon>
        <taxon>Pseudomonadati</taxon>
        <taxon>Bacteroidota</taxon>
        <taxon>Flavobacteriia</taxon>
        <taxon>Flavobacteriales</taxon>
        <taxon>Flavobacteriaceae</taxon>
        <taxon>Flavobacterium</taxon>
    </lineage>
</organism>
<dbReference type="EMBL" id="FNEZ01000008">
    <property type="protein sequence ID" value="SDK57136.1"/>
    <property type="molecule type" value="Genomic_DNA"/>
</dbReference>
<dbReference type="RefSeq" id="WP_175453166.1">
    <property type="nucleotide sequence ID" value="NZ_FNEZ01000008.1"/>
</dbReference>
<reference evidence="2 3" key="1">
    <citation type="submission" date="2016-10" db="EMBL/GenBank/DDBJ databases">
        <authorList>
            <person name="de Groot N.N."/>
        </authorList>
    </citation>
    <scope>NUCLEOTIDE SEQUENCE [LARGE SCALE GENOMIC DNA]</scope>
    <source>
        <strain evidence="2 3">CGMCC 1.10076</strain>
    </source>
</reference>
<dbReference type="Gene3D" id="2.60.40.1220">
    <property type="match status" value="2"/>
</dbReference>
<evidence type="ECO:0000313" key="2">
    <source>
        <dbReference type="EMBL" id="SDK57136.1"/>
    </source>
</evidence>
<gene>
    <name evidence="2" type="ORF">SAMN04487935_3663</name>
</gene>
<proteinExistence type="predicted"/>
<protein>
    <submittedName>
        <fullName evidence="2">Gliding motility-associated C-terminal domain-containing protein</fullName>
    </submittedName>
</protein>